<sequence>MSTPLIDISANPRQPDFNPTKVGSKIPSPPKYQRTGSTGRRNPFSVSTTGSPCYIATPMDAKAVIMPMPTSKLPRKSTPTQSAYSKSYTYGIRPVTTHASLPQSRNWQKPAAIVVPPGPNSIRTTPPLSCNKPLPSPPMAQIVNPASPPKAQRTLIDADAGTPTEEAWPVLQPENVPPSKSRVFFTNGMLPQRSASEGSALRRNGIPVLKSPDATPSVSNGTPSSGSESSIEEGQSDHPRPRVMTEPRMFGPINPYAESFHAFSTDSNVAIDSPLAQKQQNLPPVAIPPRISSKHTSLPSPDTAADVSSAQQSASLRPVKSGCTKWPDLAPAEETMKAQAGDETFMHGKCFTKEPENNECVSFDAADVTQPRYGSIDSVSTWSLAVGLSLDDEPEVNYEGSVRIKRLSWYSSKSGSGPTLRISADADAVLLGREDSIPAVPDVPEQILRKPSQERSNGPLPGRVSRQILVSMGASKFSRTSTPSSTETETIGSRPVKITPIRSMQPPRKTSTDDLSKGSPSPSMPASMGALKVHQVPDPSQAQPRGSVKALQESVSRCAGRTSNASEDQLMSKTESSTSLVTSGLFSRNAYEAGNFSTKLKDETSQKAAQVLGTDENPQQLAASKRLPMTWMTPKATKFTIKKSAATRSKTNPLLRSTGRVDNGMSAISTRSPSSASSSLAYSGPFPAGARQMGPSRLGVSESVAQDFSLILCDSSGSGPRTDVQDAANITLRRRAKRGFKNVFGRRDPKATPQPAKDQKSKRSSVASSALAQRIRNSTNFSKVSLARPSTAKADIQEDTEVCADSVEILSTEQGRQTVSALDSTTETAAVDASTQPAPLPQYETATVINNILDSVTLMKKDFPDCLRGLEIAEAVLHAIDCSKQARLSAELARKHARDAELKAERAGIELQRLEKLCESGFDSDTMQAIRQLTVMAGVAPLRVMIKD</sequence>
<feature type="compositionally biased region" description="Basic and acidic residues" evidence="1">
    <location>
        <begin position="235"/>
        <end position="245"/>
    </location>
</feature>
<feature type="compositionally biased region" description="Low complexity" evidence="1">
    <location>
        <begin position="518"/>
        <end position="530"/>
    </location>
</feature>
<organism evidence="2 3">
    <name type="scientific">Didymella heteroderae</name>
    <dbReference type="NCBI Taxonomy" id="1769908"/>
    <lineage>
        <taxon>Eukaryota</taxon>
        <taxon>Fungi</taxon>
        <taxon>Dikarya</taxon>
        <taxon>Ascomycota</taxon>
        <taxon>Pezizomycotina</taxon>
        <taxon>Dothideomycetes</taxon>
        <taxon>Pleosporomycetidae</taxon>
        <taxon>Pleosporales</taxon>
        <taxon>Pleosporineae</taxon>
        <taxon>Didymellaceae</taxon>
        <taxon>Didymella</taxon>
    </lineage>
</organism>
<feature type="compositionally biased region" description="Low complexity" evidence="1">
    <location>
        <begin position="217"/>
        <end position="233"/>
    </location>
</feature>
<feature type="region of interest" description="Disordered" evidence="1">
    <location>
        <begin position="277"/>
        <end position="306"/>
    </location>
</feature>
<feature type="compositionally biased region" description="Low complexity" evidence="1">
    <location>
        <begin position="666"/>
        <end position="681"/>
    </location>
</feature>
<dbReference type="Proteomes" id="UP000758155">
    <property type="component" value="Unassembled WGS sequence"/>
</dbReference>
<proteinExistence type="predicted"/>
<accession>A0A9P4WUF8</accession>
<name>A0A9P4WUF8_9PLEO</name>
<evidence type="ECO:0000313" key="3">
    <source>
        <dbReference type="Proteomes" id="UP000758155"/>
    </source>
</evidence>
<feature type="compositionally biased region" description="Polar residues" evidence="1">
    <location>
        <begin position="561"/>
        <end position="575"/>
    </location>
</feature>
<evidence type="ECO:0000256" key="1">
    <source>
        <dbReference type="SAM" id="MobiDB-lite"/>
    </source>
</evidence>
<gene>
    <name evidence="2" type="ORF">E8E12_006374</name>
</gene>
<feature type="region of interest" description="Disordered" evidence="1">
    <location>
        <begin position="654"/>
        <end position="681"/>
    </location>
</feature>
<feature type="region of interest" description="Disordered" evidence="1">
    <location>
        <begin position="118"/>
        <end position="151"/>
    </location>
</feature>
<feature type="region of interest" description="Disordered" evidence="1">
    <location>
        <begin position="441"/>
        <end position="575"/>
    </location>
</feature>
<keyword evidence="3" id="KW-1185">Reference proteome</keyword>
<feature type="compositionally biased region" description="Low complexity" evidence="1">
    <location>
        <begin position="478"/>
        <end position="493"/>
    </location>
</feature>
<feature type="region of interest" description="Disordered" evidence="1">
    <location>
        <begin position="1"/>
        <end position="52"/>
    </location>
</feature>
<reference evidence="2" key="1">
    <citation type="submission" date="2019-04" db="EMBL/GenBank/DDBJ databases">
        <title>Sequencing of skin fungus with MAO and IRED activity.</title>
        <authorList>
            <person name="Marsaioli A.J."/>
            <person name="Bonatto J.M.C."/>
            <person name="Reis Junior O."/>
        </authorList>
    </citation>
    <scope>NUCLEOTIDE SEQUENCE</scope>
    <source>
        <strain evidence="2">28M1</strain>
    </source>
</reference>
<dbReference type="AlphaFoldDB" id="A0A9P4WUF8"/>
<comment type="caution">
    <text evidence="2">The sequence shown here is derived from an EMBL/GenBank/DDBJ whole genome shotgun (WGS) entry which is preliminary data.</text>
</comment>
<feature type="region of interest" description="Disordered" evidence="1">
    <location>
        <begin position="738"/>
        <end position="771"/>
    </location>
</feature>
<dbReference type="OrthoDB" id="5407305at2759"/>
<dbReference type="EMBL" id="SWKV01000019">
    <property type="protein sequence ID" value="KAF3041708.1"/>
    <property type="molecule type" value="Genomic_DNA"/>
</dbReference>
<feature type="compositionally biased region" description="Polar residues" evidence="1">
    <location>
        <begin position="34"/>
        <end position="51"/>
    </location>
</feature>
<evidence type="ECO:0000313" key="2">
    <source>
        <dbReference type="EMBL" id="KAF3041708.1"/>
    </source>
</evidence>
<feature type="region of interest" description="Disordered" evidence="1">
    <location>
        <begin position="166"/>
        <end position="252"/>
    </location>
</feature>
<protein>
    <submittedName>
        <fullName evidence="2">Uncharacterized protein</fullName>
    </submittedName>
</protein>